<dbReference type="EnsemblMetazoa" id="XM_019995184.1">
    <property type="protein sequence ID" value="XP_019850743.1"/>
    <property type="gene ID" value="LOC109581238"/>
</dbReference>
<reference evidence="3" key="2">
    <citation type="submission" date="2017-05" db="UniProtKB">
        <authorList>
            <consortium name="EnsemblMetazoa"/>
        </authorList>
    </citation>
    <scope>IDENTIFICATION</scope>
</reference>
<gene>
    <name evidence="3" type="primary">109581238</name>
</gene>
<evidence type="ECO:0000313" key="3">
    <source>
        <dbReference type="EnsemblMetazoa" id="Aqu2.1.34770_001"/>
    </source>
</evidence>
<evidence type="ECO:0000256" key="2">
    <source>
        <dbReference type="SAM" id="MobiDB-lite"/>
    </source>
</evidence>
<organism evidence="3">
    <name type="scientific">Amphimedon queenslandica</name>
    <name type="common">Sponge</name>
    <dbReference type="NCBI Taxonomy" id="400682"/>
    <lineage>
        <taxon>Eukaryota</taxon>
        <taxon>Metazoa</taxon>
        <taxon>Porifera</taxon>
        <taxon>Demospongiae</taxon>
        <taxon>Heteroscleromorpha</taxon>
        <taxon>Haplosclerida</taxon>
        <taxon>Niphatidae</taxon>
        <taxon>Amphimedon</taxon>
    </lineage>
</organism>
<evidence type="ECO:0008006" key="5">
    <source>
        <dbReference type="Google" id="ProtNLM"/>
    </source>
</evidence>
<dbReference type="AlphaFoldDB" id="A0A1X7V3E0"/>
<dbReference type="Proteomes" id="UP000007879">
    <property type="component" value="Unassembled WGS sequence"/>
</dbReference>
<feature type="compositionally biased region" description="Basic and acidic residues" evidence="2">
    <location>
        <begin position="286"/>
        <end position="299"/>
    </location>
</feature>
<dbReference type="KEGG" id="aqu:109581238"/>
<feature type="region of interest" description="Disordered" evidence="2">
    <location>
        <begin position="286"/>
        <end position="305"/>
    </location>
</feature>
<evidence type="ECO:0000256" key="1">
    <source>
        <dbReference type="SAM" id="Coils"/>
    </source>
</evidence>
<keyword evidence="4" id="KW-1185">Reference proteome</keyword>
<feature type="coiled-coil region" evidence="1">
    <location>
        <begin position="52"/>
        <end position="93"/>
    </location>
</feature>
<dbReference type="EnsemblMetazoa" id="Aqu2.1.34770_001">
    <property type="protein sequence ID" value="Aqu2.1.34770_001"/>
    <property type="gene ID" value="Aqu2.1.34770"/>
</dbReference>
<dbReference type="InParanoid" id="A0A1X7V3E0"/>
<feature type="region of interest" description="Disordered" evidence="2">
    <location>
        <begin position="313"/>
        <end position="340"/>
    </location>
</feature>
<accession>A0A1X7V3E0</accession>
<protein>
    <recommendedName>
        <fullName evidence="5">Mitochondria-eating protein C-terminal domain-containing protein</fullName>
    </recommendedName>
</protein>
<sequence>MKKWLQRGRSTENADRSTISDRSTFIITEEVSKCRNQIKTIIRYCNEQKSEVEYLKQEKDKKDKIYKSLKQEIESLKQKNKKIEHKYKLKNATEKLPHELIKKREKIVTKEKNNEGSSFLMAVYTEFIKILATSLENQLMHLLNYQPEKSSNDDVRQKYRVYGLLLSACSLRGNEPPDTKVIAEEVFLKLQQKSTLKIERSIIKGYIERAVNLTHRMLTLLPPLIVTTCPDLQFDPELLHDVHRHTWNEKPSATHNPLIYYRPILLFGNQLQVAFKGSVGNSKEEIKDAVGHEAERDQSSDYQKTYASASAIGKELSHKEAESQLSVEDKDITRKSANIQ</sequence>
<keyword evidence="1" id="KW-0175">Coiled coil</keyword>
<evidence type="ECO:0000313" key="4">
    <source>
        <dbReference type="Proteomes" id="UP000007879"/>
    </source>
</evidence>
<reference evidence="4" key="1">
    <citation type="journal article" date="2010" name="Nature">
        <title>The Amphimedon queenslandica genome and the evolution of animal complexity.</title>
        <authorList>
            <person name="Srivastava M."/>
            <person name="Simakov O."/>
            <person name="Chapman J."/>
            <person name="Fahey B."/>
            <person name="Gauthier M.E."/>
            <person name="Mitros T."/>
            <person name="Richards G.S."/>
            <person name="Conaco C."/>
            <person name="Dacre M."/>
            <person name="Hellsten U."/>
            <person name="Larroux C."/>
            <person name="Putnam N.H."/>
            <person name="Stanke M."/>
            <person name="Adamska M."/>
            <person name="Darling A."/>
            <person name="Degnan S.M."/>
            <person name="Oakley T.H."/>
            <person name="Plachetzki D.C."/>
            <person name="Zhai Y."/>
            <person name="Adamski M."/>
            <person name="Calcino A."/>
            <person name="Cummins S.F."/>
            <person name="Goodstein D.M."/>
            <person name="Harris C."/>
            <person name="Jackson D.J."/>
            <person name="Leys S.P."/>
            <person name="Shu S."/>
            <person name="Woodcroft B.J."/>
            <person name="Vervoort M."/>
            <person name="Kosik K.S."/>
            <person name="Manning G."/>
            <person name="Degnan B.M."/>
            <person name="Rokhsar D.S."/>
        </authorList>
    </citation>
    <scope>NUCLEOTIDE SEQUENCE [LARGE SCALE GENOMIC DNA]</scope>
</reference>
<proteinExistence type="predicted"/>
<name>A0A1X7V3E0_AMPQE</name>
<feature type="compositionally biased region" description="Basic and acidic residues" evidence="2">
    <location>
        <begin position="315"/>
        <end position="334"/>
    </location>
</feature>